<keyword evidence="2" id="KW-1185">Reference proteome</keyword>
<evidence type="ECO:0000313" key="2">
    <source>
        <dbReference type="Proteomes" id="UP000324222"/>
    </source>
</evidence>
<reference evidence="1 2" key="1">
    <citation type="submission" date="2019-05" db="EMBL/GenBank/DDBJ databases">
        <title>Another draft genome of Portunus trituberculatus and its Hox gene families provides insights of decapod evolution.</title>
        <authorList>
            <person name="Jeong J.-H."/>
            <person name="Song I."/>
            <person name="Kim S."/>
            <person name="Choi T."/>
            <person name="Kim D."/>
            <person name="Ryu S."/>
            <person name="Kim W."/>
        </authorList>
    </citation>
    <scope>NUCLEOTIDE SEQUENCE [LARGE SCALE GENOMIC DNA]</scope>
    <source>
        <tissue evidence="1">Muscle</tissue>
    </source>
</reference>
<comment type="caution">
    <text evidence="1">The sequence shown here is derived from an EMBL/GenBank/DDBJ whole genome shotgun (WGS) entry which is preliminary data.</text>
</comment>
<gene>
    <name evidence="1" type="ORF">E2C01_061486</name>
</gene>
<organism evidence="1 2">
    <name type="scientific">Portunus trituberculatus</name>
    <name type="common">Swimming crab</name>
    <name type="synonym">Neptunus trituberculatus</name>
    <dbReference type="NCBI Taxonomy" id="210409"/>
    <lineage>
        <taxon>Eukaryota</taxon>
        <taxon>Metazoa</taxon>
        <taxon>Ecdysozoa</taxon>
        <taxon>Arthropoda</taxon>
        <taxon>Crustacea</taxon>
        <taxon>Multicrustacea</taxon>
        <taxon>Malacostraca</taxon>
        <taxon>Eumalacostraca</taxon>
        <taxon>Eucarida</taxon>
        <taxon>Decapoda</taxon>
        <taxon>Pleocyemata</taxon>
        <taxon>Brachyura</taxon>
        <taxon>Eubrachyura</taxon>
        <taxon>Portunoidea</taxon>
        <taxon>Portunidae</taxon>
        <taxon>Portuninae</taxon>
        <taxon>Portunus</taxon>
    </lineage>
</organism>
<dbReference type="AlphaFoldDB" id="A0A5B7HF59"/>
<evidence type="ECO:0000313" key="1">
    <source>
        <dbReference type="EMBL" id="MPC67314.1"/>
    </source>
</evidence>
<sequence length="96" mass="10552">MGREEGGQGRVGWRYTIACRNAGRKARVVHGPQCSKLAKKPLLAILPKADRYVAIKSAVIGAFGRSRKVCYATLESAWYEPGHSLALLVRLSTLNR</sequence>
<accession>A0A5B7HF59</accession>
<proteinExistence type="predicted"/>
<protein>
    <submittedName>
        <fullName evidence="1">Uncharacterized protein</fullName>
    </submittedName>
</protein>
<dbReference type="EMBL" id="VSRR010026071">
    <property type="protein sequence ID" value="MPC67314.1"/>
    <property type="molecule type" value="Genomic_DNA"/>
</dbReference>
<dbReference type="Proteomes" id="UP000324222">
    <property type="component" value="Unassembled WGS sequence"/>
</dbReference>
<name>A0A5B7HF59_PORTR</name>